<dbReference type="InterPro" id="IPR036930">
    <property type="entry name" value="WGR_dom_sf"/>
</dbReference>
<dbReference type="PIRSF" id="PIRSF000489">
    <property type="entry name" value="NAD_ADPRT"/>
    <property type="match status" value="1"/>
</dbReference>
<dbReference type="SMART" id="SM01335">
    <property type="entry name" value="PADR1"/>
    <property type="match status" value="1"/>
</dbReference>
<keyword evidence="7" id="KW-0548">Nucleotidyltransferase</keyword>
<evidence type="ECO:0000256" key="17">
    <source>
        <dbReference type="ARBA" id="ARBA00033987"/>
    </source>
</evidence>
<evidence type="ECO:0000259" key="24">
    <source>
        <dbReference type="PROSITE" id="PS51977"/>
    </source>
</evidence>
<dbReference type="Gene3D" id="3.90.228.10">
    <property type="match status" value="1"/>
</dbReference>
<evidence type="ECO:0000256" key="18">
    <source>
        <dbReference type="ARBA" id="ARBA00071874"/>
    </source>
</evidence>
<dbReference type="InterPro" id="IPR049296">
    <property type="entry name" value="PARP1-like_PADR1_N"/>
</dbReference>
<dbReference type="InterPro" id="IPR012317">
    <property type="entry name" value="Poly(ADP-ribose)pol_cat_dom"/>
</dbReference>
<dbReference type="FunCoup" id="A0A0P8Y6K9">
    <property type="interactions" value="513"/>
</dbReference>
<evidence type="ECO:0000256" key="11">
    <source>
        <dbReference type="ARBA" id="ARBA00022771"/>
    </source>
</evidence>
<dbReference type="GO" id="GO:0005730">
    <property type="term" value="C:nucleolus"/>
    <property type="evidence" value="ECO:0007669"/>
    <property type="project" value="TreeGrafter"/>
</dbReference>
<keyword evidence="8 19" id="KW-0479">Metal-binding</keyword>
<dbReference type="SUPFAM" id="SSF57716">
    <property type="entry name" value="Glucocorticoid receptor-like (DNA-binding domain)"/>
    <property type="match status" value="2"/>
</dbReference>
<dbReference type="AlphaFoldDB" id="A0A0P8Y6K9"/>
<evidence type="ECO:0000256" key="16">
    <source>
        <dbReference type="ARBA" id="ARBA00024347"/>
    </source>
</evidence>
<dbReference type="GO" id="GO:0003950">
    <property type="term" value="F:NAD+ poly-ADP-ribosyltransferase activity"/>
    <property type="evidence" value="ECO:0007669"/>
    <property type="project" value="UniProtKB-UniRule"/>
</dbReference>
<dbReference type="PROSITE" id="PS52007">
    <property type="entry name" value="PADR1"/>
    <property type="match status" value="1"/>
</dbReference>
<dbReference type="Pfam" id="PF21728">
    <property type="entry name" value="PADR1_N"/>
    <property type="match status" value="1"/>
</dbReference>
<keyword evidence="26" id="KW-1185">Reference proteome</keyword>
<dbReference type="Gene3D" id="2.20.25.630">
    <property type="match status" value="1"/>
</dbReference>
<dbReference type="InterPro" id="IPR001357">
    <property type="entry name" value="BRCT_dom"/>
</dbReference>
<dbReference type="CTD" id="142"/>
<feature type="domain" description="PARP-type" evidence="20">
    <location>
        <begin position="7"/>
        <end position="108"/>
    </location>
</feature>
<dbReference type="Pfam" id="PF05406">
    <property type="entry name" value="WGR"/>
    <property type="match status" value="1"/>
</dbReference>
<feature type="domain" description="BRCT" evidence="21">
    <location>
        <begin position="397"/>
        <end position="471"/>
    </location>
</feature>
<dbReference type="Gene3D" id="3.30.1740.10">
    <property type="entry name" value="Zinc finger, PARP-type"/>
    <property type="match status" value="2"/>
</dbReference>
<dbReference type="InterPro" id="IPR001510">
    <property type="entry name" value="Znf_PARP"/>
</dbReference>
<dbReference type="InterPro" id="IPR008288">
    <property type="entry name" value="PARP"/>
</dbReference>
<evidence type="ECO:0000259" key="21">
    <source>
        <dbReference type="PROSITE" id="PS50172"/>
    </source>
</evidence>
<evidence type="ECO:0000256" key="10">
    <source>
        <dbReference type="ARBA" id="ARBA00022765"/>
    </source>
</evidence>
<evidence type="ECO:0000313" key="26">
    <source>
        <dbReference type="Proteomes" id="UP000007801"/>
    </source>
</evidence>
<gene>
    <name evidence="25" type="primary">Dana\GF27038</name>
    <name evidence="25" type="ORF">GF27038</name>
</gene>
<keyword evidence="11" id="KW-0863">Zinc-finger</keyword>
<feature type="domain" description="PARP alpha-helical" evidence="23">
    <location>
        <begin position="661"/>
        <end position="778"/>
    </location>
</feature>
<dbReference type="GO" id="GO:0008270">
    <property type="term" value="F:zinc ion binding"/>
    <property type="evidence" value="ECO:0007669"/>
    <property type="project" value="UniProtKB-KW"/>
</dbReference>
<evidence type="ECO:0000256" key="2">
    <source>
        <dbReference type="ARBA" id="ARBA00000459"/>
    </source>
</evidence>
<evidence type="ECO:0000259" key="20">
    <source>
        <dbReference type="PROSITE" id="PS50064"/>
    </source>
</evidence>
<evidence type="ECO:0000256" key="4">
    <source>
        <dbReference type="ARBA" id="ARBA00012020"/>
    </source>
</evidence>
<dbReference type="GO" id="GO:0003677">
    <property type="term" value="F:DNA binding"/>
    <property type="evidence" value="ECO:0007669"/>
    <property type="project" value="UniProtKB-UniRule"/>
</dbReference>
<evidence type="ECO:0000259" key="23">
    <source>
        <dbReference type="PROSITE" id="PS51060"/>
    </source>
</evidence>
<feature type="domain" description="PARP catalytic" evidence="22">
    <location>
        <begin position="787"/>
        <end position="1011"/>
    </location>
</feature>
<dbReference type="InterPro" id="IPR038650">
    <property type="entry name" value="PADR1_C_dom_sf"/>
</dbReference>
<evidence type="ECO:0000259" key="22">
    <source>
        <dbReference type="PROSITE" id="PS51059"/>
    </source>
</evidence>
<protein>
    <recommendedName>
        <fullName evidence="18 19">Poly [ADP-ribose] polymerase</fullName>
        <ecNumber evidence="4 19">2.4.2.30</ecNumber>
    </recommendedName>
</protein>
<dbReference type="STRING" id="7217.A0A0P8Y6K9"/>
<dbReference type="InterPro" id="IPR050800">
    <property type="entry name" value="ARTD/PARP"/>
</dbReference>
<dbReference type="GO" id="GO:0140807">
    <property type="term" value="F:NAD+-protein-glutamate ADP-ribosyltransferase activity"/>
    <property type="evidence" value="ECO:0007669"/>
    <property type="project" value="RHEA"/>
</dbReference>
<dbReference type="SUPFAM" id="SSF47587">
    <property type="entry name" value="Domain of poly(ADP-ribose) polymerase"/>
    <property type="match status" value="1"/>
</dbReference>
<dbReference type="FunFam" id="3.90.228.10:FF:000002">
    <property type="entry name" value="Poly [ADP-ribose] polymerase"/>
    <property type="match status" value="1"/>
</dbReference>
<dbReference type="InterPro" id="IPR008893">
    <property type="entry name" value="WGR_domain"/>
</dbReference>
<evidence type="ECO:0000256" key="7">
    <source>
        <dbReference type="ARBA" id="ARBA00022695"/>
    </source>
</evidence>
<keyword evidence="14 19" id="KW-0238">DNA-binding</keyword>
<evidence type="ECO:0000256" key="1">
    <source>
        <dbReference type="ARBA" id="ARBA00000438"/>
    </source>
</evidence>
<dbReference type="GO" id="GO:0070212">
    <property type="term" value="P:protein poly-ADP-ribosylation"/>
    <property type="evidence" value="ECO:0007669"/>
    <property type="project" value="TreeGrafter"/>
</dbReference>
<dbReference type="PROSITE" id="PS51059">
    <property type="entry name" value="PARP_CATALYTIC"/>
    <property type="match status" value="1"/>
</dbReference>
<evidence type="ECO:0000256" key="15">
    <source>
        <dbReference type="ARBA" id="ARBA00023242"/>
    </source>
</evidence>
<name>A0A0P8Y6K9_DROAN</name>
<feature type="domain" description="WGR" evidence="24">
    <location>
        <begin position="542"/>
        <end position="639"/>
    </location>
</feature>
<proteinExistence type="inferred from homology"/>
<comment type="subcellular location">
    <subcellularLocation>
        <location evidence="3 19">Nucleus</location>
    </subcellularLocation>
</comment>
<dbReference type="CDD" id="cd01437">
    <property type="entry name" value="parp_like"/>
    <property type="match status" value="1"/>
</dbReference>
<dbReference type="FunFam" id="1.20.142.10:FF:000001">
    <property type="entry name" value="Poly [ADP-ribose] polymerase"/>
    <property type="match status" value="1"/>
</dbReference>
<dbReference type="InParanoid" id="A0A0P8Y6K9"/>
<dbReference type="InterPro" id="IPR036420">
    <property type="entry name" value="BRCT_dom_sf"/>
</dbReference>
<dbReference type="SMART" id="SM01336">
    <property type="entry name" value="zf-PARP"/>
    <property type="match status" value="2"/>
</dbReference>
<dbReference type="InterPro" id="IPR004102">
    <property type="entry name" value="Poly(ADP-ribose)pol_reg_dom"/>
</dbReference>
<dbReference type="PROSITE" id="PS51977">
    <property type="entry name" value="WGR"/>
    <property type="match status" value="1"/>
</dbReference>
<comment type="catalytic activity">
    <reaction evidence="1 19">
        <text>L-aspartyl-[protein] + NAD(+) = 4-O-(ADP-D-ribosyl)-L-aspartyl-[protein] + nicotinamide</text>
        <dbReference type="Rhea" id="RHEA:54424"/>
        <dbReference type="Rhea" id="RHEA-COMP:9867"/>
        <dbReference type="Rhea" id="RHEA-COMP:13832"/>
        <dbReference type="ChEBI" id="CHEBI:17154"/>
        <dbReference type="ChEBI" id="CHEBI:29961"/>
        <dbReference type="ChEBI" id="CHEBI:57540"/>
        <dbReference type="ChEBI" id="CHEBI:138102"/>
    </reaction>
</comment>
<dbReference type="GO" id="GO:0051287">
    <property type="term" value="F:NAD binding"/>
    <property type="evidence" value="ECO:0007669"/>
    <property type="project" value="UniProtKB-UniRule"/>
</dbReference>
<dbReference type="PROSITE" id="PS50172">
    <property type="entry name" value="BRCT"/>
    <property type="match status" value="1"/>
</dbReference>
<evidence type="ECO:0000313" key="25">
    <source>
        <dbReference type="EMBL" id="KPU74867.1"/>
    </source>
</evidence>
<evidence type="ECO:0000256" key="19">
    <source>
        <dbReference type="PIRNR" id="PIRNR000489"/>
    </source>
</evidence>
<dbReference type="Pfam" id="PF02877">
    <property type="entry name" value="PARP_reg"/>
    <property type="match status" value="1"/>
</dbReference>
<keyword evidence="13 19" id="KW-0520">NAD</keyword>
<dbReference type="PANTHER" id="PTHR10459:SF60">
    <property type="entry name" value="POLY [ADP-RIBOSE] POLYMERASE 2"/>
    <property type="match status" value="1"/>
</dbReference>
<evidence type="ECO:0000256" key="5">
    <source>
        <dbReference type="ARBA" id="ARBA00022676"/>
    </source>
</evidence>
<dbReference type="EMBL" id="CH902627">
    <property type="protein sequence ID" value="KPU74867.1"/>
    <property type="molecule type" value="Genomic_DNA"/>
</dbReference>
<dbReference type="GO" id="GO:0016779">
    <property type="term" value="F:nucleotidyltransferase activity"/>
    <property type="evidence" value="ECO:0007669"/>
    <property type="project" value="UniProtKB-KW"/>
</dbReference>
<dbReference type="Gene3D" id="1.20.142.10">
    <property type="entry name" value="Poly(ADP-ribose) polymerase, regulatory domain"/>
    <property type="match status" value="1"/>
</dbReference>
<dbReference type="Pfam" id="PF08063">
    <property type="entry name" value="Zn_ribbon_PADR1"/>
    <property type="match status" value="1"/>
</dbReference>
<evidence type="ECO:0000256" key="6">
    <source>
        <dbReference type="ARBA" id="ARBA00022679"/>
    </source>
</evidence>
<keyword evidence="9" id="KW-0677">Repeat</keyword>
<dbReference type="Pfam" id="PF00645">
    <property type="entry name" value="zf-PARP"/>
    <property type="match status" value="2"/>
</dbReference>
<dbReference type="Pfam" id="PF00644">
    <property type="entry name" value="PARP"/>
    <property type="match status" value="1"/>
</dbReference>
<evidence type="ECO:0000256" key="12">
    <source>
        <dbReference type="ARBA" id="ARBA00022833"/>
    </source>
</evidence>
<dbReference type="InterPro" id="IPR036616">
    <property type="entry name" value="Poly(ADP-ribose)pol_reg_dom_sf"/>
</dbReference>
<accession>A0A0P8Y6K9</accession>
<dbReference type="FunFam" id="3.30.1740.10:FF:000006">
    <property type="entry name" value="Poly [ADP-ribose] polymerase"/>
    <property type="match status" value="1"/>
</dbReference>
<keyword evidence="10" id="KW-0013">ADP-ribosylation</keyword>
<dbReference type="PROSITE" id="PS50064">
    <property type="entry name" value="ZF_PARP_2"/>
    <property type="match status" value="2"/>
</dbReference>
<dbReference type="Proteomes" id="UP000007801">
    <property type="component" value="Unassembled WGS sequence"/>
</dbReference>
<dbReference type="Gene3D" id="1.10.20.130">
    <property type="match status" value="1"/>
</dbReference>
<keyword evidence="6 19" id="KW-0808">Transferase</keyword>
<dbReference type="OrthoDB" id="429950at2759"/>
<dbReference type="SUPFAM" id="SSF56399">
    <property type="entry name" value="ADP-ribosylation"/>
    <property type="match status" value="1"/>
</dbReference>
<evidence type="ECO:0000256" key="13">
    <source>
        <dbReference type="ARBA" id="ARBA00023027"/>
    </source>
</evidence>
<keyword evidence="15 19" id="KW-0539">Nucleus</keyword>
<dbReference type="SUPFAM" id="SSF142921">
    <property type="entry name" value="WGR domain-like"/>
    <property type="match status" value="1"/>
</dbReference>
<sequence>MDIELPFMAEYARTGRASCKGCKSTIPKDDLRIAVMVQESMYMYIGVRITHTYLYMQSTFHDAKIPNWFHKNCFFQKQRPSSVGDIQNYENLRFIDQKDLADSIDNFEQICETNSKKKRKGDSGPLKDFGIEYAKSGRASCRGCEQKISKDTIRVRKTVYDTEVGMKYGGQPLWHHLECFAQLRSELGWLDSGENMTGFSSLKIEDQREVSRVMPKIKSEELPQTKKIKMETTEDDTDQKIMKKLENENITLFKFRDKLKTEVKKVDIERLLILNNQEPVIGDTEKLLDQAADLLTFGAIEPCPECGGSQFIFNKFGYLCNGNITEWTKCANLLTKPNRKACKIPDELISMYLFLGSVKKKTMARTIQYIPPSESTISRNLNVKRANENIDGPKVIRKKPALYNLTFSHIGMKHKEKDLKTRIQRLGGQFESKISENTIAIVSTENEVNRNSQRMLTAKKFGIHVIPIDYFDSVESDADGALNYINSMSLCNWGTDLSKKVPQDEVKSLKSKSIYTKSAPTSKTLKVKNGMAVDPDSGLDDVAHVYSRGKDKYNVVLGLTDIQQNKNSFYKLQLLEADKKSKYWIFRSWGRIGTTIGNSKLEEFSSIAEAINKFEQVYVDKTGNEFEKRNTFVKKAGRMYPIDVQYEEDSPTLNHIDYSLKSNLETSVQNLMKLIFDVDSMKSTMLEFHIDLDKMPLGKLSLQQVQSAYTVAANIFDLIKSGSTTSKLVDASNRFYTLIPHNFGVKSPPLIETIEQVESLVHMLDSLAEIEVAYNFIKSEDLSDNKNPLDKHYSQLKTNLEPLNRSSEEFSILENYVKNTHASTHTSYELEVVDVFKVARQGEARRYKPFKKLHNRKLLWHGSRLTNFVGILSHGLKIAPPEAPPTGYMFGKGIYFADMVSKSANYCCTSQQNSTGLMLLSEVALGDMMELTSAKYITKLPKNKHSCFGRGRTMPNPQESFIRKDGVEIPFGKAVTDENLKSSLLYNEYIVYDIAQVNVQYLFRMEFKYKY</sequence>
<evidence type="ECO:0000256" key="8">
    <source>
        <dbReference type="ARBA" id="ARBA00022723"/>
    </source>
</evidence>
<organism evidence="25 26">
    <name type="scientific">Drosophila ananassae</name>
    <name type="common">Fruit fly</name>
    <dbReference type="NCBI Taxonomy" id="7217"/>
    <lineage>
        <taxon>Eukaryota</taxon>
        <taxon>Metazoa</taxon>
        <taxon>Ecdysozoa</taxon>
        <taxon>Arthropoda</taxon>
        <taxon>Hexapoda</taxon>
        <taxon>Insecta</taxon>
        <taxon>Pterygota</taxon>
        <taxon>Neoptera</taxon>
        <taxon>Endopterygota</taxon>
        <taxon>Diptera</taxon>
        <taxon>Brachycera</taxon>
        <taxon>Muscomorpha</taxon>
        <taxon>Ephydroidea</taxon>
        <taxon>Drosophilidae</taxon>
        <taxon>Drosophila</taxon>
        <taxon>Sophophora</taxon>
    </lineage>
</organism>
<dbReference type="GO" id="GO:0140806">
    <property type="term" value="F:NAD+-protein-aspartate ADP-ribosyltransferase activity"/>
    <property type="evidence" value="ECO:0007669"/>
    <property type="project" value="RHEA"/>
</dbReference>
<dbReference type="Gene3D" id="3.40.50.10190">
    <property type="entry name" value="BRCT domain"/>
    <property type="match status" value="1"/>
</dbReference>
<dbReference type="SMR" id="A0A0P8Y6K9"/>
<keyword evidence="5 19" id="KW-0328">Glycosyltransferase</keyword>
<evidence type="ECO:0000256" key="9">
    <source>
        <dbReference type="ARBA" id="ARBA00022737"/>
    </source>
</evidence>
<dbReference type="GO" id="GO:0006302">
    <property type="term" value="P:double-strand break repair"/>
    <property type="evidence" value="ECO:0007669"/>
    <property type="project" value="TreeGrafter"/>
</dbReference>
<dbReference type="GeneID" id="26514447"/>
<dbReference type="SMART" id="SM00773">
    <property type="entry name" value="WGR"/>
    <property type="match status" value="1"/>
</dbReference>
<evidence type="ECO:0000256" key="14">
    <source>
        <dbReference type="ARBA" id="ARBA00023125"/>
    </source>
</evidence>
<dbReference type="EC" id="2.4.2.30" evidence="4 19"/>
<reference evidence="25 26" key="1">
    <citation type="journal article" date="2007" name="Nature">
        <title>Evolution of genes and genomes on the Drosophila phylogeny.</title>
        <authorList>
            <consortium name="Drosophila 12 Genomes Consortium"/>
            <person name="Clark A.G."/>
            <person name="Eisen M.B."/>
            <person name="Smith D.R."/>
            <person name="Bergman C.M."/>
            <person name="Oliver B."/>
            <person name="Markow T.A."/>
            <person name="Kaufman T.C."/>
            <person name="Kellis M."/>
            <person name="Gelbart W."/>
            <person name="Iyer V.N."/>
            <person name="Pollard D.A."/>
            <person name="Sackton T.B."/>
            <person name="Larracuente A.M."/>
            <person name="Singh N.D."/>
            <person name="Abad J.P."/>
            <person name="Abt D.N."/>
            <person name="Adryan B."/>
            <person name="Aguade M."/>
            <person name="Akashi H."/>
            <person name="Anderson W.W."/>
            <person name="Aquadro C.F."/>
            <person name="Ardell D.H."/>
            <person name="Arguello R."/>
            <person name="Artieri C.G."/>
            <person name="Barbash D.A."/>
            <person name="Barker D."/>
            <person name="Barsanti P."/>
            <person name="Batterham P."/>
            <person name="Batzoglou S."/>
            <person name="Begun D."/>
            <person name="Bhutkar A."/>
            <person name="Blanco E."/>
            <person name="Bosak S.A."/>
            <person name="Bradley R.K."/>
            <person name="Brand A.D."/>
            <person name="Brent M.R."/>
            <person name="Brooks A.N."/>
            <person name="Brown R.H."/>
            <person name="Butlin R.K."/>
            <person name="Caggese C."/>
            <person name="Calvi B.R."/>
            <person name="Bernardo de Carvalho A."/>
            <person name="Caspi A."/>
            <person name="Castrezana S."/>
            <person name="Celniker S.E."/>
            <person name="Chang J.L."/>
            <person name="Chapple C."/>
            <person name="Chatterji S."/>
            <person name="Chinwalla A."/>
            <person name="Civetta A."/>
            <person name="Clifton S.W."/>
            <person name="Comeron J.M."/>
            <person name="Costello J.C."/>
            <person name="Coyne J.A."/>
            <person name="Daub J."/>
            <person name="David R.G."/>
            <person name="Delcher A.L."/>
            <person name="Delehaunty K."/>
            <person name="Do C.B."/>
            <person name="Ebling H."/>
            <person name="Edwards K."/>
            <person name="Eickbush T."/>
            <person name="Evans J.D."/>
            <person name="Filipski A."/>
            <person name="Findeiss S."/>
            <person name="Freyhult E."/>
            <person name="Fulton L."/>
            <person name="Fulton R."/>
            <person name="Garcia A.C."/>
            <person name="Gardiner A."/>
            <person name="Garfield D.A."/>
            <person name="Garvin B.E."/>
            <person name="Gibson G."/>
            <person name="Gilbert D."/>
            <person name="Gnerre S."/>
            <person name="Godfrey J."/>
            <person name="Good R."/>
            <person name="Gotea V."/>
            <person name="Gravely B."/>
            <person name="Greenberg A.J."/>
            <person name="Griffiths-Jones S."/>
            <person name="Gross S."/>
            <person name="Guigo R."/>
            <person name="Gustafson E.A."/>
            <person name="Haerty W."/>
            <person name="Hahn M.W."/>
            <person name="Halligan D.L."/>
            <person name="Halpern A.L."/>
            <person name="Halter G.M."/>
            <person name="Han M.V."/>
            <person name="Heger A."/>
            <person name="Hillier L."/>
            <person name="Hinrichs A.S."/>
            <person name="Holmes I."/>
            <person name="Hoskins R.A."/>
            <person name="Hubisz M.J."/>
            <person name="Hultmark D."/>
            <person name="Huntley M.A."/>
            <person name="Jaffe D.B."/>
            <person name="Jagadeeshan S."/>
            <person name="Jeck W.R."/>
            <person name="Johnson J."/>
            <person name="Jones C.D."/>
            <person name="Jordan W.C."/>
            <person name="Karpen G.H."/>
            <person name="Kataoka E."/>
            <person name="Keightley P.D."/>
            <person name="Kheradpour P."/>
            <person name="Kirkness E.F."/>
            <person name="Koerich L.B."/>
            <person name="Kristiansen K."/>
            <person name="Kudrna D."/>
            <person name="Kulathinal R.J."/>
            <person name="Kumar S."/>
            <person name="Kwok R."/>
            <person name="Lander E."/>
            <person name="Langley C.H."/>
            <person name="Lapoint R."/>
            <person name="Lazzaro B.P."/>
            <person name="Lee S.J."/>
            <person name="Levesque L."/>
            <person name="Li R."/>
            <person name="Lin C.F."/>
            <person name="Lin M.F."/>
            <person name="Lindblad-Toh K."/>
            <person name="Llopart A."/>
            <person name="Long M."/>
            <person name="Low L."/>
            <person name="Lozovsky E."/>
            <person name="Lu J."/>
            <person name="Luo M."/>
            <person name="Machado C.A."/>
            <person name="Makalowski W."/>
            <person name="Marzo M."/>
            <person name="Matsuda M."/>
            <person name="Matzkin L."/>
            <person name="McAllister B."/>
            <person name="McBride C.S."/>
            <person name="McKernan B."/>
            <person name="McKernan K."/>
            <person name="Mendez-Lago M."/>
            <person name="Minx P."/>
            <person name="Mollenhauer M.U."/>
            <person name="Montooth K."/>
            <person name="Mount S.M."/>
            <person name="Mu X."/>
            <person name="Myers E."/>
            <person name="Negre B."/>
            <person name="Newfeld S."/>
            <person name="Nielsen R."/>
            <person name="Noor M.A."/>
            <person name="O'Grady P."/>
            <person name="Pachter L."/>
            <person name="Papaceit M."/>
            <person name="Parisi M.J."/>
            <person name="Parisi M."/>
            <person name="Parts L."/>
            <person name="Pedersen J.S."/>
            <person name="Pesole G."/>
            <person name="Phillippy A.M."/>
            <person name="Ponting C.P."/>
            <person name="Pop M."/>
            <person name="Porcelli D."/>
            <person name="Powell J.R."/>
            <person name="Prohaska S."/>
            <person name="Pruitt K."/>
            <person name="Puig M."/>
            <person name="Quesneville H."/>
            <person name="Ram K.R."/>
            <person name="Rand D."/>
            <person name="Rasmussen M.D."/>
            <person name="Reed L.K."/>
            <person name="Reenan R."/>
            <person name="Reily A."/>
            <person name="Remington K.A."/>
            <person name="Rieger T.T."/>
            <person name="Ritchie M.G."/>
            <person name="Robin C."/>
            <person name="Rogers Y.H."/>
            <person name="Rohde C."/>
            <person name="Rozas J."/>
            <person name="Rubenfield M.J."/>
            <person name="Ruiz A."/>
            <person name="Russo S."/>
            <person name="Salzberg S.L."/>
            <person name="Sanchez-Gracia A."/>
            <person name="Saranga D.J."/>
            <person name="Sato H."/>
            <person name="Schaeffer S.W."/>
            <person name="Schatz M.C."/>
            <person name="Schlenke T."/>
            <person name="Schwartz R."/>
            <person name="Segarra C."/>
            <person name="Singh R.S."/>
            <person name="Sirot L."/>
            <person name="Sirota M."/>
            <person name="Sisneros N.B."/>
            <person name="Smith C.D."/>
            <person name="Smith T.F."/>
            <person name="Spieth J."/>
            <person name="Stage D.E."/>
            <person name="Stark A."/>
            <person name="Stephan W."/>
            <person name="Strausberg R.L."/>
            <person name="Strempel S."/>
            <person name="Sturgill D."/>
            <person name="Sutton G."/>
            <person name="Sutton G.G."/>
            <person name="Tao W."/>
            <person name="Teichmann S."/>
            <person name="Tobari Y.N."/>
            <person name="Tomimura Y."/>
            <person name="Tsolas J.M."/>
            <person name="Valente V.L."/>
            <person name="Venter E."/>
            <person name="Venter J.C."/>
            <person name="Vicario S."/>
            <person name="Vieira F.G."/>
            <person name="Vilella A.J."/>
            <person name="Villasante A."/>
            <person name="Walenz B."/>
            <person name="Wang J."/>
            <person name="Wasserman M."/>
            <person name="Watts T."/>
            <person name="Wilson D."/>
            <person name="Wilson R.K."/>
            <person name="Wing R.A."/>
            <person name="Wolfner M.F."/>
            <person name="Wong A."/>
            <person name="Wong G.K."/>
            <person name="Wu C.I."/>
            <person name="Wu G."/>
            <person name="Yamamoto D."/>
            <person name="Yang H.P."/>
            <person name="Yang S.P."/>
            <person name="Yorke J.A."/>
            <person name="Yoshida K."/>
            <person name="Zdobnov E."/>
            <person name="Zhang P."/>
            <person name="Zhang Y."/>
            <person name="Zimin A.V."/>
            <person name="Baldwin J."/>
            <person name="Abdouelleil A."/>
            <person name="Abdulkadir J."/>
            <person name="Abebe A."/>
            <person name="Abera B."/>
            <person name="Abreu J."/>
            <person name="Acer S.C."/>
            <person name="Aftuck L."/>
            <person name="Alexander A."/>
            <person name="An P."/>
            <person name="Anderson E."/>
            <person name="Anderson S."/>
            <person name="Arachi H."/>
            <person name="Azer M."/>
            <person name="Bachantsang P."/>
            <person name="Barry A."/>
            <person name="Bayul T."/>
            <person name="Berlin A."/>
            <person name="Bessette D."/>
            <person name="Bloom T."/>
            <person name="Blye J."/>
            <person name="Boguslavskiy L."/>
            <person name="Bonnet C."/>
            <person name="Boukhgalter B."/>
            <person name="Bourzgui I."/>
            <person name="Brown A."/>
            <person name="Cahill P."/>
            <person name="Channer S."/>
            <person name="Cheshatsang Y."/>
            <person name="Chuda L."/>
            <person name="Citroen M."/>
            <person name="Collymore A."/>
            <person name="Cooke P."/>
            <person name="Costello M."/>
            <person name="D'Aco K."/>
            <person name="Daza R."/>
            <person name="De Haan G."/>
            <person name="DeGray S."/>
            <person name="DeMaso C."/>
            <person name="Dhargay N."/>
            <person name="Dooley K."/>
            <person name="Dooley E."/>
            <person name="Doricent M."/>
            <person name="Dorje P."/>
            <person name="Dorjee K."/>
            <person name="Dupes A."/>
            <person name="Elong R."/>
            <person name="Falk J."/>
            <person name="Farina A."/>
            <person name="Faro S."/>
            <person name="Ferguson D."/>
            <person name="Fisher S."/>
            <person name="Foley C.D."/>
            <person name="Franke A."/>
            <person name="Friedrich D."/>
            <person name="Gadbois L."/>
            <person name="Gearin G."/>
            <person name="Gearin C.R."/>
            <person name="Giannoukos G."/>
            <person name="Goode T."/>
            <person name="Graham J."/>
            <person name="Grandbois E."/>
            <person name="Grewal S."/>
            <person name="Gyaltsen K."/>
            <person name="Hafez N."/>
            <person name="Hagos B."/>
            <person name="Hall J."/>
            <person name="Henson C."/>
            <person name="Hollinger A."/>
            <person name="Honan T."/>
            <person name="Huard M.D."/>
            <person name="Hughes L."/>
            <person name="Hurhula B."/>
            <person name="Husby M.E."/>
            <person name="Kamat A."/>
            <person name="Kanga B."/>
            <person name="Kashin S."/>
            <person name="Khazanovich D."/>
            <person name="Kisner P."/>
            <person name="Lance K."/>
            <person name="Lara M."/>
            <person name="Lee W."/>
            <person name="Lennon N."/>
            <person name="Letendre F."/>
            <person name="LeVine R."/>
            <person name="Lipovsky A."/>
            <person name="Liu X."/>
            <person name="Liu J."/>
            <person name="Liu S."/>
            <person name="Lokyitsang T."/>
            <person name="Lokyitsang Y."/>
            <person name="Lubonja R."/>
            <person name="Lui A."/>
            <person name="MacDonald P."/>
            <person name="Magnisalis V."/>
            <person name="Maru K."/>
            <person name="Matthews C."/>
            <person name="McCusker W."/>
            <person name="McDonough S."/>
            <person name="Mehta T."/>
            <person name="Meldrim J."/>
            <person name="Meneus L."/>
            <person name="Mihai O."/>
            <person name="Mihalev A."/>
            <person name="Mihova T."/>
            <person name="Mittelman R."/>
            <person name="Mlenga V."/>
            <person name="Montmayeur A."/>
            <person name="Mulrain L."/>
            <person name="Navidi A."/>
            <person name="Naylor J."/>
            <person name="Negash T."/>
            <person name="Nguyen T."/>
            <person name="Nguyen N."/>
            <person name="Nicol R."/>
            <person name="Norbu C."/>
            <person name="Norbu N."/>
            <person name="Novod N."/>
            <person name="O'Neill B."/>
            <person name="Osman S."/>
            <person name="Markiewicz E."/>
            <person name="Oyono O.L."/>
            <person name="Patti C."/>
            <person name="Phunkhang P."/>
            <person name="Pierre F."/>
            <person name="Priest M."/>
            <person name="Raghuraman S."/>
            <person name="Rege F."/>
            <person name="Reyes R."/>
            <person name="Rise C."/>
            <person name="Rogov P."/>
            <person name="Ross K."/>
            <person name="Ryan E."/>
            <person name="Settipalli S."/>
            <person name="Shea T."/>
            <person name="Sherpa N."/>
            <person name="Shi L."/>
            <person name="Shih D."/>
            <person name="Sparrow T."/>
            <person name="Spaulding J."/>
            <person name="Stalker J."/>
            <person name="Stange-Thomann N."/>
            <person name="Stavropoulos S."/>
            <person name="Stone C."/>
            <person name="Strader C."/>
            <person name="Tesfaye S."/>
            <person name="Thomson T."/>
            <person name="Thoulutsang Y."/>
            <person name="Thoulutsang D."/>
            <person name="Topham K."/>
            <person name="Topping I."/>
            <person name="Tsamla T."/>
            <person name="Vassiliev H."/>
            <person name="Vo A."/>
            <person name="Wangchuk T."/>
            <person name="Wangdi T."/>
            <person name="Weiand M."/>
            <person name="Wilkinson J."/>
            <person name="Wilson A."/>
            <person name="Yadav S."/>
            <person name="Young G."/>
            <person name="Yu Q."/>
            <person name="Zembek L."/>
            <person name="Zhong D."/>
            <person name="Zimmer A."/>
            <person name="Zwirko Z."/>
            <person name="Jaffe D.B."/>
            <person name="Alvarez P."/>
            <person name="Brockman W."/>
            <person name="Butler J."/>
            <person name="Chin C."/>
            <person name="Gnerre S."/>
            <person name="Grabherr M."/>
            <person name="Kleber M."/>
            <person name="Mauceli E."/>
            <person name="MacCallum I."/>
        </authorList>
    </citation>
    <scope>NUCLEOTIDE SEQUENCE [LARGE SCALE GENOMIC DNA]</scope>
    <source>
        <strain evidence="26">Tucson 14024-0371.13</strain>
    </source>
</reference>
<keyword evidence="12 19" id="KW-0862">Zinc</keyword>
<dbReference type="InterPro" id="IPR012982">
    <property type="entry name" value="PARP1-like_PADR1_Zn_ribbon"/>
</dbReference>
<comment type="similarity">
    <text evidence="16">Belongs to the ARTD/PARP family.</text>
</comment>
<comment type="catalytic activity">
    <reaction evidence="2 19">
        <text>L-glutamyl-[protein] + NAD(+) = 5-O-(ADP-D-ribosyl)-L-glutamyl-[protein] + nicotinamide</text>
        <dbReference type="Rhea" id="RHEA:58224"/>
        <dbReference type="Rhea" id="RHEA-COMP:10208"/>
        <dbReference type="Rhea" id="RHEA-COMP:15089"/>
        <dbReference type="ChEBI" id="CHEBI:17154"/>
        <dbReference type="ChEBI" id="CHEBI:29973"/>
        <dbReference type="ChEBI" id="CHEBI:57540"/>
        <dbReference type="ChEBI" id="CHEBI:142540"/>
    </reaction>
</comment>
<feature type="domain" description="PARP-type" evidence="20">
    <location>
        <begin position="129"/>
        <end position="218"/>
    </location>
</feature>
<dbReference type="PANTHER" id="PTHR10459">
    <property type="entry name" value="DNA LIGASE"/>
    <property type="match status" value="1"/>
</dbReference>
<dbReference type="InterPro" id="IPR036957">
    <property type="entry name" value="Znf_PARP_sf"/>
</dbReference>
<dbReference type="PROSITE" id="PS51060">
    <property type="entry name" value="PARP_ALPHA_HD"/>
    <property type="match status" value="1"/>
</dbReference>
<comment type="catalytic activity">
    <reaction evidence="17 19">
        <text>NAD(+) + (ADP-D-ribosyl)n-acceptor = nicotinamide + (ADP-D-ribosyl)n+1-acceptor + H(+).</text>
        <dbReference type="EC" id="2.4.2.30"/>
    </reaction>
</comment>
<evidence type="ECO:0000256" key="3">
    <source>
        <dbReference type="ARBA" id="ARBA00004123"/>
    </source>
</evidence>
<dbReference type="CDD" id="cd08001">
    <property type="entry name" value="WGR_PARP1_like"/>
    <property type="match status" value="1"/>
</dbReference>